<dbReference type="EMBL" id="CASHTH010002487">
    <property type="protein sequence ID" value="CAI8030585.1"/>
    <property type="molecule type" value="Genomic_DNA"/>
</dbReference>
<proteinExistence type="predicted"/>
<keyword evidence="2" id="KW-1185">Reference proteome</keyword>
<dbReference type="Proteomes" id="UP001174909">
    <property type="component" value="Unassembled WGS sequence"/>
</dbReference>
<dbReference type="InterPro" id="IPR008775">
    <property type="entry name" value="Phytyl_CoA_dOase-like"/>
</dbReference>
<name>A0AA35SI88_GEOBA</name>
<dbReference type="AlphaFoldDB" id="A0AA35SI88"/>
<reference evidence="1" key="1">
    <citation type="submission" date="2023-03" db="EMBL/GenBank/DDBJ databases">
        <authorList>
            <person name="Steffen K."/>
            <person name="Cardenas P."/>
        </authorList>
    </citation>
    <scope>NUCLEOTIDE SEQUENCE</scope>
</reference>
<dbReference type="Pfam" id="PF05721">
    <property type="entry name" value="PhyH"/>
    <property type="match status" value="1"/>
</dbReference>
<accession>A0AA35SI88</accession>
<dbReference type="Gene3D" id="2.60.120.620">
    <property type="entry name" value="q2cbj1_9rhob like domain"/>
    <property type="match status" value="1"/>
</dbReference>
<protein>
    <recommendedName>
        <fullName evidence="3">Phytanoyl-CoA dioxygenase family protein</fullName>
    </recommendedName>
</protein>
<evidence type="ECO:0000313" key="2">
    <source>
        <dbReference type="Proteomes" id="UP001174909"/>
    </source>
</evidence>
<gene>
    <name evidence="1" type="ORF">GBAR_LOCUS17324</name>
</gene>
<evidence type="ECO:0000313" key="1">
    <source>
        <dbReference type="EMBL" id="CAI8030585.1"/>
    </source>
</evidence>
<dbReference type="SUPFAM" id="SSF51197">
    <property type="entry name" value="Clavaminate synthase-like"/>
    <property type="match status" value="1"/>
</dbReference>
<organism evidence="1 2">
    <name type="scientific">Geodia barretti</name>
    <name type="common">Barrett's horny sponge</name>
    <dbReference type="NCBI Taxonomy" id="519541"/>
    <lineage>
        <taxon>Eukaryota</taxon>
        <taxon>Metazoa</taxon>
        <taxon>Porifera</taxon>
        <taxon>Demospongiae</taxon>
        <taxon>Heteroscleromorpha</taxon>
        <taxon>Tetractinellida</taxon>
        <taxon>Astrophorina</taxon>
        <taxon>Geodiidae</taxon>
        <taxon>Geodia</taxon>
    </lineage>
</organism>
<evidence type="ECO:0008006" key="3">
    <source>
        <dbReference type="Google" id="ProtNLM"/>
    </source>
</evidence>
<comment type="caution">
    <text evidence="1">The sequence shown here is derived from an EMBL/GenBank/DDBJ whole genome shotgun (WGS) entry which is preliminary data.</text>
</comment>
<sequence>MKSATEEDVFDLQIGLGESEIPAEDKHFFDTAGYLVLEDLLNPDQISQAQDTLSRIKATTPKNITLLPDGLYGCELVNIIEGGNTVEDAMALSRVLNYVQEFIWGRQYRLVGSRAILRTPGQRSQLTQGGDADPRRYARYRCFGDGQFRCLMITCLIALIDTSDGDGAFCAIPASHKASLPHPYEHTDLNAIAPLRNISLRAGSGVLFTENLSHAFQPTTREGDVWLSYQYGPSYMVNWPRCEASTDLLARTAADPTKSHLLLEPYYHPTGSQKKQKM</sequence>